<keyword evidence="3" id="KW-1185">Reference proteome</keyword>
<dbReference type="Proteomes" id="UP001178508">
    <property type="component" value="Chromosome 22"/>
</dbReference>
<reference evidence="2" key="1">
    <citation type="submission" date="2023-08" db="EMBL/GenBank/DDBJ databases">
        <authorList>
            <person name="Alioto T."/>
            <person name="Alioto T."/>
            <person name="Gomez Garrido J."/>
        </authorList>
    </citation>
    <scope>NUCLEOTIDE SEQUENCE</scope>
</reference>
<dbReference type="EMBL" id="OY660885">
    <property type="protein sequence ID" value="CAJ1085581.1"/>
    <property type="molecule type" value="Genomic_DNA"/>
</dbReference>
<feature type="compositionally biased region" description="Acidic residues" evidence="1">
    <location>
        <begin position="1"/>
        <end position="35"/>
    </location>
</feature>
<name>A0AAV1HIC4_XYRNO</name>
<evidence type="ECO:0000256" key="1">
    <source>
        <dbReference type="SAM" id="MobiDB-lite"/>
    </source>
</evidence>
<sequence length="56" mass="6109">MDLSEDESPESQTEEGDSPDEEPEGDEEGEVDQDAGPDVVCSSPIWAKPNIGIWNF</sequence>
<accession>A0AAV1HIC4</accession>
<evidence type="ECO:0000313" key="3">
    <source>
        <dbReference type="Proteomes" id="UP001178508"/>
    </source>
</evidence>
<feature type="region of interest" description="Disordered" evidence="1">
    <location>
        <begin position="1"/>
        <end position="45"/>
    </location>
</feature>
<organism evidence="2 3">
    <name type="scientific">Xyrichtys novacula</name>
    <name type="common">Pearly razorfish</name>
    <name type="synonym">Hemipteronotus novacula</name>
    <dbReference type="NCBI Taxonomy" id="13765"/>
    <lineage>
        <taxon>Eukaryota</taxon>
        <taxon>Metazoa</taxon>
        <taxon>Chordata</taxon>
        <taxon>Craniata</taxon>
        <taxon>Vertebrata</taxon>
        <taxon>Euteleostomi</taxon>
        <taxon>Actinopterygii</taxon>
        <taxon>Neopterygii</taxon>
        <taxon>Teleostei</taxon>
        <taxon>Neoteleostei</taxon>
        <taxon>Acanthomorphata</taxon>
        <taxon>Eupercaria</taxon>
        <taxon>Labriformes</taxon>
        <taxon>Labridae</taxon>
        <taxon>Xyrichtys</taxon>
    </lineage>
</organism>
<proteinExistence type="predicted"/>
<gene>
    <name evidence="2" type="ORF">XNOV1_A003201</name>
</gene>
<evidence type="ECO:0000313" key="2">
    <source>
        <dbReference type="EMBL" id="CAJ1085581.1"/>
    </source>
</evidence>
<protein>
    <submittedName>
        <fullName evidence="2">Uncharacterized protein</fullName>
    </submittedName>
</protein>
<dbReference type="AlphaFoldDB" id="A0AAV1HIC4"/>